<comment type="caution">
    <text evidence="1">The sequence shown here is derived from an EMBL/GenBank/DDBJ whole genome shotgun (WGS) entry which is preliminary data.</text>
</comment>
<protein>
    <submittedName>
        <fullName evidence="1">DUF5694 domain-containing protein</fullName>
    </submittedName>
</protein>
<organism evidence="1 2">
    <name type="scientific">Pontibacter locisalis</name>
    <dbReference type="NCBI Taxonomy" id="1719035"/>
    <lineage>
        <taxon>Bacteria</taxon>
        <taxon>Pseudomonadati</taxon>
        <taxon>Bacteroidota</taxon>
        <taxon>Cytophagia</taxon>
        <taxon>Cytophagales</taxon>
        <taxon>Hymenobacteraceae</taxon>
        <taxon>Pontibacter</taxon>
    </lineage>
</organism>
<gene>
    <name evidence="1" type="ORF">ACFSRY_18790</name>
</gene>
<dbReference type="RefSeq" id="WP_377511710.1">
    <property type="nucleotide sequence ID" value="NZ_JBHULU010000027.1"/>
</dbReference>
<evidence type="ECO:0000313" key="2">
    <source>
        <dbReference type="Proteomes" id="UP001597544"/>
    </source>
</evidence>
<dbReference type="Proteomes" id="UP001597544">
    <property type="component" value="Unassembled WGS sequence"/>
</dbReference>
<keyword evidence="2" id="KW-1185">Reference proteome</keyword>
<dbReference type="EMBL" id="JBHULU010000027">
    <property type="protein sequence ID" value="MFD2515926.1"/>
    <property type="molecule type" value="Genomic_DNA"/>
</dbReference>
<dbReference type="InterPro" id="IPR043749">
    <property type="entry name" value="DUF5694"/>
</dbReference>
<reference evidence="2" key="1">
    <citation type="journal article" date="2019" name="Int. J. Syst. Evol. Microbiol.">
        <title>The Global Catalogue of Microorganisms (GCM) 10K type strain sequencing project: providing services to taxonomists for standard genome sequencing and annotation.</title>
        <authorList>
            <consortium name="The Broad Institute Genomics Platform"/>
            <consortium name="The Broad Institute Genome Sequencing Center for Infectious Disease"/>
            <person name="Wu L."/>
            <person name="Ma J."/>
        </authorList>
    </citation>
    <scope>NUCLEOTIDE SEQUENCE [LARGE SCALE GENOMIC DNA]</scope>
    <source>
        <strain evidence="2">KCTC 42498</strain>
    </source>
</reference>
<accession>A0ABW5IQR7</accession>
<proteinExistence type="predicted"/>
<evidence type="ECO:0000313" key="1">
    <source>
        <dbReference type="EMBL" id="MFD2515926.1"/>
    </source>
</evidence>
<name>A0ABW5IQR7_9BACT</name>
<dbReference type="Pfam" id="PF18950">
    <property type="entry name" value="DUF5694"/>
    <property type="match status" value="1"/>
</dbReference>
<sequence length="357" mass="40817">MKKSIHILAVLLFFLYTFKGEAQIANAEKTKVLVLGSYHLNQIKGFQPEMLEQVIEKLDGYNFDVVCIENMPGELLYDIRSRNDSAYLEVLKRFGGSRLEVAEIAQKQLMIDPSTAQGRINRILEKDKLTDADHKELIGYFSALTEVASAALHYQYLVQKSSILADEANIHTDVLSSIRKNLTSANEIYTLALKVAQNQQLHKLEYIDNFQDEALLLKHYPSFMQEYNANKDNFKDVGNSPVFMKINTLVKTGVAKNDLSELFLFLNSQEYMQEDVQAQWHIWLKTNFSSGSDKARLAFWEMRNMQIAANIAKVSALYPGKRLLVVIGASHKSFIEKYLRQMINIELLDFKQSLASK</sequence>